<dbReference type="InterPro" id="IPR036851">
    <property type="entry name" value="Chloroperoxidase-like_sf"/>
</dbReference>
<dbReference type="InterPro" id="IPR000028">
    <property type="entry name" value="Chloroperoxidase"/>
</dbReference>
<proteinExistence type="predicted"/>
<protein>
    <recommendedName>
        <fullName evidence="1">Heme haloperoxidase family profile domain-containing protein</fullName>
    </recommendedName>
</protein>
<sequence length="181" mass="20868">MDQYGGGRYTWDVAKEFKWHRIQNSIATNPEFNLMQPRYFTVYLETTFPINFLVDGRITENRTLGKDDALTWFKTNRFPNDWYRTGIPSTFANITDVADAHVIKPGRNVNGVNTYEIDPTQPDLYNFCGIYVDFANRVVPSMYPKPTGAILEALQINLQYLYDSVVDSCPGQQQFPYGKPQ</sequence>
<dbReference type="AlphaFoldDB" id="A0A9P6C4J1"/>
<dbReference type="GO" id="GO:0004601">
    <property type="term" value="F:peroxidase activity"/>
    <property type="evidence" value="ECO:0007669"/>
    <property type="project" value="InterPro"/>
</dbReference>
<dbReference type="EMBL" id="MU151149">
    <property type="protein sequence ID" value="KAF9448825.1"/>
    <property type="molecule type" value="Genomic_DNA"/>
</dbReference>
<dbReference type="Proteomes" id="UP000807342">
    <property type="component" value="Unassembled WGS sequence"/>
</dbReference>
<gene>
    <name evidence="2" type="ORF">P691DRAFT_775141</name>
</gene>
<evidence type="ECO:0000259" key="1">
    <source>
        <dbReference type="Pfam" id="PF01328"/>
    </source>
</evidence>
<evidence type="ECO:0000313" key="3">
    <source>
        <dbReference type="Proteomes" id="UP000807342"/>
    </source>
</evidence>
<reference evidence="2" key="1">
    <citation type="submission" date="2020-11" db="EMBL/GenBank/DDBJ databases">
        <authorList>
            <consortium name="DOE Joint Genome Institute"/>
            <person name="Ahrendt S."/>
            <person name="Riley R."/>
            <person name="Andreopoulos W."/>
            <person name="Labutti K."/>
            <person name="Pangilinan J."/>
            <person name="Ruiz-Duenas F.J."/>
            <person name="Barrasa J.M."/>
            <person name="Sanchez-Garcia M."/>
            <person name="Camarero S."/>
            <person name="Miyauchi S."/>
            <person name="Serrano A."/>
            <person name="Linde D."/>
            <person name="Babiker R."/>
            <person name="Drula E."/>
            <person name="Ayuso-Fernandez I."/>
            <person name="Pacheco R."/>
            <person name="Padilla G."/>
            <person name="Ferreira P."/>
            <person name="Barriuso J."/>
            <person name="Kellner H."/>
            <person name="Castanera R."/>
            <person name="Alfaro M."/>
            <person name="Ramirez L."/>
            <person name="Pisabarro A.G."/>
            <person name="Kuo A."/>
            <person name="Tritt A."/>
            <person name="Lipzen A."/>
            <person name="He G."/>
            <person name="Yan M."/>
            <person name="Ng V."/>
            <person name="Cullen D."/>
            <person name="Martin F."/>
            <person name="Rosso M.-N."/>
            <person name="Henrissat B."/>
            <person name="Hibbett D."/>
            <person name="Martinez A.T."/>
            <person name="Grigoriev I.V."/>
        </authorList>
    </citation>
    <scope>NUCLEOTIDE SEQUENCE</scope>
    <source>
        <strain evidence="2">MF-IS2</strain>
    </source>
</reference>
<feature type="domain" description="Heme haloperoxidase family profile" evidence="1">
    <location>
        <begin position="4"/>
        <end position="85"/>
    </location>
</feature>
<evidence type="ECO:0000313" key="2">
    <source>
        <dbReference type="EMBL" id="KAF9448825.1"/>
    </source>
</evidence>
<organism evidence="2 3">
    <name type="scientific">Macrolepiota fuliginosa MF-IS2</name>
    <dbReference type="NCBI Taxonomy" id="1400762"/>
    <lineage>
        <taxon>Eukaryota</taxon>
        <taxon>Fungi</taxon>
        <taxon>Dikarya</taxon>
        <taxon>Basidiomycota</taxon>
        <taxon>Agaricomycotina</taxon>
        <taxon>Agaricomycetes</taxon>
        <taxon>Agaricomycetidae</taxon>
        <taxon>Agaricales</taxon>
        <taxon>Agaricineae</taxon>
        <taxon>Agaricaceae</taxon>
        <taxon>Macrolepiota</taxon>
    </lineage>
</organism>
<comment type="caution">
    <text evidence="2">The sequence shown here is derived from an EMBL/GenBank/DDBJ whole genome shotgun (WGS) entry which is preliminary data.</text>
</comment>
<dbReference type="OrthoDB" id="2542103at2759"/>
<name>A0A9P6C4J1_9AGAR</name>
<keyword evidence="3" id="KW-1185">Reference proteome</keyword>
<dbReference type="Pfam" id="PF01328">
    <property type="entry name" value="Peroxidase_2"/>
    <property type="match status" value="1"/>
</dbReference>
<dbReference type="Gene3D" id="1.10.489.10">
    <property type="entry name" value="Chloroperoxidase-like"/>
    <property type="match status" value="1"/>
</dbReference>
<accession>A0A9P6C4J1</accession>